<evidence type="ECO:0000256" key="3">
    <source>
        <dbReference type="ARBA" id="ARBA00022744"/>
    </source>
</evidence>
<evidence type="ECO:0000256" key="1">
    <source>
        <dbReference type="ARBA" id="ARBA00011662"/>
    </source>
</evidence>
<dbReference type="Pfam" id="PF11759">
    <property type="entry name" value="KRTAP"/>
    <property type="match status" value="1"/>
</dbReference>
<dbReference type="PANTHER" id="PTHR39653">
    <property type="entry name" value="KERATIN-ASSOCIATED PROTEIN 20-2"/>
    <property type="match status" value="1"/>
</dbReference>
<dbReference type="PaxDb" id="10090-ENSMUSP00000139779"/>
<gene>
    <name evidence="4 5" type="primary">krtap20-23</name>
    <name evidence="5" type="synonym">Gm6358</name>
</gene>
<dbReference type="eggNOG" id="ENOG502TDP7">
    <property type="taxonomic scope" value="Eukaryota"/>
</dbReference>
<name>A0A087WPH4_MOUSE</name>
<keyword evidence="6" id="KW-1185">Reference proteome</keyword>
<dbReference type="Reactome" id="R-MMU-6805567">
    <property type="pathway name" value="Keratinization"/>
</dbReference>
<dbReference type="Ensembl" id="ENSMUST00000187643.2">
    <property type="protein sequence ID" value="ENSMUSP00000139779.2"/>
    <property type="gene ID" value="ENSMUSG00000068071.3"/>
</dbReference>
<organism evidence="4 6">
    <name type="scientific">Mus musculus</name>
    <name type="common">Mouse</name>
    <dbReference type="NCBI Taxonomy" id="10090"/>
    <lineage>
        <taxon>Eukaryota</taxon>
        <taxon>Metazoa</taxon>
        <taxon>Chordata</taxon>
        <taxon>Craniata</taxon>
        <taxon>Vertebrata</taxon>
        <taxon>Euteleostomi</taxon>
        <taxon>Mammalia</taxon>
        <taxon>Eutheria</taxon>
        <taxon>Euarchontoglires</taxon>
        <taxon>Glires</taxon>
        <taxon>Rodentia</taxon>
        <taxon>Myomorpha</taxon>
        <taxon>Muroidea</taxon>
        <taxon>Muridae</taxon>
        <taxon>Murinae</taxon>
        <taxon>Mus</taxon>
        <taxon>Mus</taxon>
    </lineage>
</organism>
<dbReference type="AlphaFoldDB" id="A0A087WPH4"/>
<dbReference type="GeneTree" id="ENSGT01110000267724"/>
<protein>
    <submittedName>
        <fullName evidence="4">Keratin associated protein 20-23</fullName>
    </submittedName>
</protein>
<keyword evidence="3" id="KW-0416">Keratin</keyword>
<dbReference type="AGR" id="MGI:3643237"/>
<dbReference type="RNAct" id="A0A087WPH4">
    <property type="molecule type" value="protein"/>
</dbReference>
<evidence type="ECO:0000313" key="5">
    <source>
        <dbReference type="MGI" id="MGI:3643237"/>
    </source>
</evidence>
<dbReference type="Proteomes" id="UP000000589">
    <property type="component" value="Chromosome 16"/>
</dbReference>
<dbReference type="MGI" id="MGI:3643237">
    <property type="gene designation" value="krtap20-23"/>
</dbReference>
<dbReference type="InterPro" id="IPR052878">
    <property type="entry name" value="KRTAP_matrix"/>
</dbReference>
<accession>A0A087WPH4</accession>
<dbReference type="STRING" id="10090.ENSMUSP00000139779"/>
<comment type="subunit">
    <text evidence="1">Interacts with hair keratins.</text>
</comment>
<dbReference type="OMA" id="CACGCFR"/>
<evidence type="ECO:0000256" key="2">
    <source>
        <dbReference type="ARBA" id="ARBA00022737"/>
    </source>
</evidence>
<reference evidence="4 6" key="2">
    <citation type="journal article" date="2011" name="PLoS Biol.">
        <title>Modernizing reference genome assemblies.</title>
        <authorList>
            <person name="Church D.M."/>
            <person name="Schneider V.A."/>
            <person name="Graves T."/>
            <person name="Auger K."/>
            <person name="Cunningham F."/>
            <person name="Bouk N."/>
            <person name="Chen H.C."/>
            <person name="Agarwala R."/>
            <person name="McLaren W.M."/>
            <person name="Ritchie G.R."/>
            <person name="Albracht D."/>
            <person name="Kremitzki M."/>
            <person name="Rock S."/>
            <person name="Kotkiewicz H."/>
            <person name="Kremitzki C."/>
            <person name="Wollam A."/>
            <person name="Trani L."/>
            <person name="Fulton L."/>
            <person name="Fulton R."/>
            <person name="Matthews L."/>
            <person name="Whitehead S."/>
            <person name="Chow W."/>
            <person name="Torrance J."/>
            <person name="Dunn M."/>
            <person name="Harden G."/>
            <person name="Threadgold G."/>
            <person name="Wood J."/>
            <person name="Collins J."/>
            <person name="Heath P."/>
            <person name="Griffiths G."/>
            <person name="Pelan S."/>
            <person name="Grafham D."/>
            <person name="Eichler E.E."/>
            <person name="Weinstock G."/>
            <person name="Mardis E.R."/>
            <person name="Wilson R.K."/>
            <person name="Howe K."/>
            <person name="Flicek P."/>
            <person name="Hubbard T."/>
        </authorList>
    </citation>
    <scope>NUCLEOTIDE SEQUENCE [LARGE SCALE GENOMIC DNA]</scope>
    <source>
        <strain evidence="4 6">C57BL/6J</strain>
    </source>
</reference>
<dbReference type="VEuPathDB" id="HostDB:ENSMUSG00000068071"/>
<dbReference type="ExpressionAtlas" id="A0A087WPH4">
    <property type="expression patterns" value="differential"/>
</dbReference>
<evidence type="ECO:0000313" key="4">
    <source>
        <dbReference type="Ensembl" id="ENSMUSP00000139779.2"/>
    </source>
</evidence>
<reference evidence="4" key="4">
    <citation type="submission" date="2025-09" db="UniProtKB">
        <authorList>
            <consortium name="Ensembl"/>
        </authorList>
    </citation>
    <scope>IDENTIFICATION</scope>
    <source>
        <strain evidence="4">C57BL/6J</strain>
    </source>
</reference>
<dbReference type="FunCoup" id="A0A087WPH4">
    <property type="interactions" value="40"/>
</dbReference>
<dbReference type="InParanoid" id="A0A087WPH4"/>
<dbReference type="InterPro" id="IPR021743">
    <property type="entry name" value="KRTAP_type8/19/20/21/22"/>
</dbReference>
<keyword evidence="2" id="KW-0677">Repeat</keyword>
<dbReference type="GO" id="GO:0005829">
    <property type="term" value="C:cytosol"/>
    <property type="evidence" value="ECO:0007669"/>
    <property type="project" value="UniProtKB-ARBA"/>
</dbReference>
<dbReference type="PANTHER" id="PTHR39653:SF6">
    <property type="entry name" value="KERATIN-ASSOCIATED PROTEIN 20-2"/>
    <property type="match status" value="1"/>
</dbReference>
<reference evidence="4" key="3">
    <citation type="submission" date="2025-08" db="UniProtKB">
        <authorList>
            <consortium name="Ensembl"/>
        </authorList>
    </citation>
    <scope>IDENTIFICATION</scope>
    <source>
        <strain evidence="4">C57BL/6J</strain>
    </source>
</reference>
<dbReference type="Bgee" id="ENSMUSG00000068071">
    <property type="expression patterns" value="Expressed in lip and 6 other cell types or tissues"/>
</dbReference>
<dbReference type="GO" id="GO:0005882">
    <property type="term" value="C:intermediate filament"/>
    <property type="evidence" value="ECO:0007669"/>
    <property type="project" value="UniProtKB-KW"/>
</dbReference>
<evidence type="ECO:0000313" key="6">
    <source>
        <dbReference type="Proteomes" id="UP000000589"/>
    </source>
</evidence>
<sequence>MVTPRLKKPTACLSQTTSGTPDNMCYYGGYYGGLGYGYGGLGYGYGCGYGGYGGYGYGCCRPLCCRRYWSCGFY</sequence>
<reference evidence="4 6" key="1">
    <citation type="journal article" date="2009" name="PLoS Biol.">
        <title>Lineage-specific biology revealed by a finished genome assembly of the mouse.</title>
        <authorList>
            <consortium name="Mouse Genome Sequencing Consortium"/>
            <person name="Church D.M."/>
            <person name="Goodstadt L."/>
            <person name="Hillier L.W."/>
            <person name="Zody M.C."/>
            <person name="Goldstein S."/>
            <person name="She X."/>
            <person name="Bult C.J."/>
            <person name="Agarwala R."/>
            <person name="Cherry J.L."/>
            <person name="DiCuccio M."/>
            <person name="Hlavina W."/>
            <person name="Kapustin Y."/>
            <person name="Meric P."/>
            <person name="Maglott D."/>
            <person name="Birtle Z."/>
            <person name="Marques A.C."/>
            <person name="Graves T."/>
            <person name="Zhou S."/>
            <person name="Teague B."/>
            <person name="Potamousis K."/>
            <person name="Churas C."/>
            <person name="Place M."/>
            <person name="Herschleb J."/>
            <person name="Runnheim R."/>
            <person name="Forrest D."/>
            <person name="Amos-Landgraf J."/>
            <person name="Schwartz D.C."/>
            <person name="Cheng Z."/>
            <person name="Lindblad-Toh K."/>
            <person name="Eichler E.E."/>
            <person name="Ponting C.P."/>
        </authorList>
    </citation>
    <scope>NUCLEOTIDE SEQUENCE [LARGE SCALE GENOMIC DNA]</scope>
    <source>
        <strain evidence="4 6">C57BL/6J</strain>
    </source>
</reference>
<proteinExistence type="predicted"/>